<reference evidence="2" key="1">
    <citation type="journal article" date="2019" name="Int. J. Syst. Evol. Microbiol.">
        <title>The Global Catalogue of Microorganisms (GCM) 10K type strain sequencing project: providing services to taxonomists for standard genome sequencing and annotation.</title>
        <authorList>
            <consortium name="The Broad Institute Genomics Platform"/>
            <consortium name="The Broad Institute Genome Sequencing Center for Infectious Disease"/>
            <person name="Wu L."/>
            <person name="Ma J."/>
        </authorList>
    </citation>
    <scope>NUCLEOTIDE SEQUENCE [LARGE SCALE GENOMIC DNA]</scope>
    <source>
        <strain evidence="2">JCM 14718</strain>
    </source>
</reference>
<dbReference type="InterPro" id="IPR012349">
    <property type="entry name" value="Split_barrel_FMN-bd"/>
</dbReference>
<sequence length="219" mass="23895">METTTRTVPLRYRERMTDEQLAVYAILDEALVCHVSYVLDGEPRILPTLHARDGDTLLLHGSSGSRLGLLGREAGQEGLSVCVAVTLIDGVVLARSAFNHSVNFRSVVVHGRARLVTDVEREKAALDAFINQLVPHRADHSRPANPQELAKTAVLELSLAEAAAKVRADKTDFDDPEDMGLPHWAGVIPLKTTAGQPKPAPELTDAPVPDHVLTWRPTR</sequence>
<dbReference type="PANTHER" id="PTHR34071">
    <property type="entry name" value="5-NITROIMIDAZOLE ANTIBIOTICS RESISTANCE PROTEIN, NIMA-FAMILY-RELATED PROTEIN-RELATED"/>
    <property type="match status" value="1"/>
</dbReference>
<comment type="caution">
    <text evidence="1">The sequence shown here is derived from an EMBL/GenBank/DDBJ whole genome shotgun (WGS) entry which is preliminary data.</text>
</comment>
<dbReference type="PANTHER" id="PTHR34071:SF2">
    <property type="entry name" value="FLAVIN-NUCLEOTIDE-BINDING PROTEIN"/>
    <property type="match status" value="1"/>
</dbReference>
<protein>
    <submittedName>
        <fullName evidence="1">Pyridoxamine 5'-phosphate oxidase family protein</fullName>
    </submittedName>
</protein>
<gene>
    <name evidence="1" type="ORF">GCM10009765_70720</name>
</gene>
<organism evidence="1 2">
    <name type="scientific">Fodinicola feengrottensis</name>
    <dbReference type="NCBI Taxonomy" id="435914"/>
    <lineage>
        <taxon>Bacteria</taxon>
        <taxon>Bacillati</taxon>
        <taxon>Actinomycetota</taxon>
        <taxon>Actinomycetes</taxon>
        <taxon>Mycobacteriales</taxon>
        <taxon>Fodinicola</taxon>
    </lineage>
</organism>
<accession>A0ABP4UX83</accession>
<dbReference type="Proteomes" id="UP001500618">
    <property type="component" value="Unassembled WGS sequence"/>
</dbReference>
<keyword evidence="2" id="KW-1185">Reference proteome</keyword>
<evidence type="ECO:0000313" key="1">
    <source>
        <dbReference type="EMBL" id="GAA1711331.1"/>
    </source>
</evidence>
<dbReference type="EMBL" id="BAAANY010000037">
    <property type="protein sequence ID" value="GAA1711331.1"/>
    <property type="molecule type" value="Genomic_DNA"/>
</dbReference>
<dbReference type="Gene3D" id="2.30.110.10">
    <property type="entry name" value="Electron Transport, Fmn-binding Protein, Chain A"/>
    <property type="match status" value="1"/>
</dbReference>
<name>A0ABP4UX83_9ACTN</name>
<dbReference type="SUPFAM" id="SSF50475">
    <property type="entry name" value="FMN-binding split barrel"/>
    <property type="match status" value="1"/>
</dbReference>
<dbReference type="Pfam" id="PF12900">
    <property type="entry name" value="Pyridox_ox_2"/>
    <property type="match status" value="1"/>
</dbReference>
<proteinExistence type="predicted"/>
<evidence type="ECO:0000313" key="2">
    <source>
        <dbReference type="Proteomes" id="UP001500618"/>
    </source>
</evidence>
<dbReference type="InterPro" id="IPR024747">
    <property type="entry name" value="Pyridox_Oxase-rel"/>
</dbReference>